<sequence length="139" mass="16020">MKIETIREDTFQNYGVIFAFPGDSREAFYIVDQDEESPWRTALFRFSDKKTDVLERHPNTKETFEPLQGTALLLVASGEAPEDFRCFLLDQAVSLKKGIWHQVLALSEAAVVKITENYHVETEFYRLEKAWGANLHPLP</sequence>
<dbReference type="GO" id="GO:0050385">
    <property type="term" value="F:ureidoglycolate lyase activity"/>
    <property type="evidence" value="ECO:0007669"/>
    <property type="project" value="InterPro"/>
</dbReference>
<evidence type="ECO:0000313" key="2">
    <source>
        <dbReference type="Proteomes" id="UP000824169"/>
    </source>
</evidence>
<reference evidence="1" key="2">
    <citation type="journal article" date="2021" name="PeerJ">
        <title>Extensive microbial diversity within the chicken gut microbiome revealed by metagenomics and culture.</title>
        <authorList>
            <person name="Gilroy R."/>
            <person name="Ravi A."/>
            <person name="Getino M."/>
            <person name="Pursley I."/>
            <person name="Horton D.L."/>
            <person name="Alikhan N.F."/>
            <person name="Baker D."/>
            <person name="Gharbi K."/>
            <person name="Hall N."/>
            <person name="Watson M."/>
            <person name="Adriaenssens E.M."/>
            <person name="Foster-Nyarko E."/>
            <person name="Jarju S."/>
            <person name="Secka A."/>
            <person name="Antonio M."/>
            <person name="Oren A."/>
            <person name="Chaudhuri R.R."/>
            <person name="La Ragione R."/>
            <person name="Hildebrand F."/>
            <person name="Pallen M.J."/>
        </authorList>
    </citation>
    <scope>NUCLEOTIDE SEQUENCE</scope>
    <source>
        <strain evidence="1">CHK188-20938</strain>
    </source>
</reference>
<organism evidence="1 2">
    <name type="scientific">Candidatus Scatomonas pullistercoris</name>
    <dbReference type="NCBI Taxonomy" id="2840920"/>
    <lineage>
        <taxon>Bacteria</taxon>
        <taxon>Bacillati</taxon>
        <taxon>Bacillota</taxon>
        <taxon>Clostridia</taxon>
        <taxon>Lachnospirales</taxon>
        <taxon>Lachnospiraceae</taxon>
        <taxon>Lachnospiraceae incertae sedis</taxon>
        <taxon>Candidatus Scatomonas</taxon>
    </lineage>
</organism>
<evidence type="ECO:0000313" key="1">
    <source>
        <dbReference type="EMBL" id="HIV24321.1"/>
    </source>
</evidence>
<protein>
    <submittedName>
        <fullName evidence="1">Ureidoglycolate lyase</fullName>
    </submittedName>
</protein>
<dbReference type="Proteomes" id="UP000824169">
    <property type="component" value="Unassembled WGS sequence"/>
</dbReference>
<dbReference type="InterPro" id="IPR014710">
    <property type="entry name" value="RmlC-like_jellyroll"/>
</dbReference>
<dbReference type="InterPro" id="IPR007247">
    <property type="entry name" value="Ureidogly_lyase"/>
</dbReference>
<accession>A0A9D1P1J7</accession>
<keyword evidence="1" id="KW-0456">Lyase</keyword>
<dbReference type="InterPro" id="IPR011051">
    <property type="entry name" value="RmlC_Cupin_sf"/>
</dbReference>
<dbReference type="SUPFAM" id="SSF51182">
    <property type="entry name" value="RmlC-like cupins"/>
    <property type="match status" value="1"/>
</dbReference>
<proteinExistence type="predicted"/>
<comment type="caution">
    <text evidence="1">The sequence shown here is derived from an EMBL/GenBank/DDBJ whole genome shotgun (WGS) entry which is preliminary data.</text>
</comment>
<gene>
    <name evidence="1" type="ORF">IAB71_00805</name>
</gene>
<dbReference type="Pfam" id="PF04115">
    <property type="entry name" value="Ureidogly_lyase"/>
    <property type="match status" value="1"/>
</dbReference>
<name>A0A9D1P1J7_9FIRM</name>
<dbReference type="EMBL" id="DVOO01000003">
    <property type="protein sequence ID" value="HIV24321.1"/>
    <property type="molecule type" value="Genomic_DNA"/>
</dbReference>
<reference evidence="1" key="1">
    <citation type="submission" date="2020-10" db="EMBL/GenBank/DDBJ databases">
        <authorList>
            <person name="Gilroy R."/>
        </authorList>
    </citation>
    <scope>NUCLEOTIDE SEQUENCE</scope>
    <source>
        <strain evidence="1">CHK188-20938</strain>
    </source>
</reference>
<dbReference type="AlphaFoldDB" id="A0A9D1P1J7"/>
<dbReference type="GO" id="GO:0000256">
    <property type="term" value="P:allantoin catabolic process"/>
    <property type="evidence" value="ECO:0007669"/>
    <property type="project" value="InterPro"/>
</dbReference>
<dbReference type="Gene3D" id="2.60.120.10">
    <property type="entry name" value="Jelly Rolls"/>
    <property type="match status" value="1"/>
</dbReference>